<protein>
    <submittedName>
        <fullName evidence="1">Uncharacterized protein</fullName>
    </submittedName>
</protein>
<comment type="caution">
    <text evidence="1">The sequence shown here is derived from an EMBL/GenBank/DDBJ whole genome shotgun (WGS) entry which is preliminary data.</text>
</comment>
<name>A0A420JBP0_9PEZI</name>
<dbReference type="EMBL" id="MCBS01014191">
    <property type="protein sequence ID" value="RKF84191.1"/>
    <property type="molecule type" value="Genomic_DNA"/>
</dbReference>
<reference evidence="1 2" key="1">
    <citation type="journal article" date="2018" name="BMC Genomics">
        <title>Comparative genome analyses reveal sequence features reflecting distinct modes of host-adaptation between dicot and monocot powdery mildew.</title>
        <authorList>
            <person name="Wu Y."/>
            <person name="Ma X."/>
            <person name="Pan Z."/>
            <person name="Kale S.D."/>
            <person name="Song Y."/>
            <person name="King H."/>
            <person name="Zhang Q."/>
            <person name="Presley C."/>
            <person name="Deng X."/>
            <person name="Wei C.I."/>
            <person name="Xiao S."/>
        </authorList>
    </citation>
    <scope>NUCLEOTIDE SEQUENCE [LARGE SCALE GENOMIC DNA]</scope>
    <source>
        <strain evidence="1">UMSG1</strain>
    </source>
</reference>
<feature type="non-terminal residue" evidence="1">
    <location>
        <position position="1"/>
    </location>
</feature>
<proteinExistence type="predicted"/>
<sequence length="114" mass="12979">IWEEFNDEFSQFSETDFKAASISFQSGIRLYLRMNGVWVEQDGKRRTAIAKSLYNTLLEKTPTEWTLEKVSRSNKKFDSLKILHLMKNAASDQSSSSLKEKATSFLLTSTDAGT</sequence>
<gene>
    <name evidence="1" type="ORF">GcM1_141003</name>
</gene>
<organism evidence="1 2">
    <name type="scientific">Golovinomyces cichoracearum</name>
    <dbReference type="NCBI Taxonomy" id="62708"/>
    <lineage>
        <taxon>Eukaryota</taxon>
        <taxon>Fungi</taxon>
        <taxon>Dikarya</taxon>
        <taxon>Ascomycota</taxon>
        <taxon>Pezizomycotina</taxon>
        <taxon>Leotiomycetes</taxon>
        <taxon>Erysiphales</taxon>
        <taxon>Erysiphaceae</taxon>
        <taxon>Golovinomyces</taxon>
    </lineage>
</organism>
<evidence type="ECO:0000313" key="1">
    <source>
        <dbReference type="EMBL" id="RKF84191.1"/>
    </source>
</evidence>
<dbReference type="Proteomes" id="UP000285326">
    <property type="component" value="Unassembled WGS sequence"/>
</dbReference>
<accession>A0A420JBP0</accession>
<evidence type="ECO:0000313" key="2">
    <source>
        <dbReference type="Proteomes" id="UP000285326"/>
    </source>
</evidence>
<dbReference type="AlphaFoldDB" id="A0A420JBP0"/>